<proteinExistence type="predicted"/>
<name>A0AAV4W1V6_CAEEX</name>
<keyword evidence="2" id="KW-1185">Reference proteome</keyword>
<dbReference type="EMBL" id="BPLR01015501">
    <property type="protein sequence ID" value="GIY76587.1"/>
    <property type="molecule type" value="Genomic_DNA"/>
</dbReference>
<reference evidence="1 2" key="1">
    <citation type="submission" date="2021-06" db="EMBL/GenBank/DDBJ databases">
        <title>Caerostris extrusa draft genome.</title>
        <authorList>
            <person name="Kono N."/>
            <person name="Arakawa K."/>
        </authorList>
    </citation>
    <scope>NUCLEOTIDE SEQUENCE [LARGE SCALE GENOMIC DNA]</scope>
</reference>
<comment type="caution">
    <text evidence="1">The sequence shown here is derived from an EMBL/GenBank/DDBJ whole genome shotgun (WGS) entry which is preliminary data.</text>
</comment>
<dbReference type="Proteomes" id="UP001054945">
    <property type="component" value="Unassembled WGS sequence"/>
</dbReference>
<sequence>MRKTNYLFTFLVPENKDSNGFIERFAKQKRQGLQMHLTTVKEKEDSKINLEKNDSRPEEKLTYFLPKFTVGEFLHHALAAWFRHNSPRASCVRIAIIHVLASCQIQITQLDSLSGAATDHVLVE</sequence>
<accession>A0AAV4W1V6</accession>
<gene>
    <name evidence="1" type="ORF">CEXT_328351</name>
</gene>
<dbReference type="AlphaFoldDB" id="A0AAV4W1V6"/>
<protein>
    <submittedName>
        <fullName evidence="1">Uncharacterized protein</fullName>
    </submittedName>
</protein>
<organism evidence="1 2">
    <name type="scientific">Caerostris extrusa</name>
    <name type="common">Bark spider</name>
    <name type="synonym">Caerostris bankana</name>
    <dbReference type="NCBI Taxonomy" id="172846"/>
    <lineage>
        <taxon>Eukaryota</taxon>
        <taxon>Metazoa</taxon>
        <taxon>Ecdysozoa</taxon>
        <taxon>Arthropoda</taxon>
        <taxon>Chelicerata</taxon>
        <taxon>Arachnida</taxon>
        <taxon>Araneae</taxon>
        <taxon>Araneomorphae</taxon>
        <taxon>Entelegynae</taxon>
        <taxon>Araneoidea</taxon>
        <taxon>Araneidae</taxon>
        <taxon>Caerostris</taxon>
    </lineage>
</organism>
<evidence type="ECO:0000313" key="2">
    <source>
        <dbReference type="Proteomes" id="UP001054945"/>
    </source>
</evidence>
<evidence type="ECO:0000313" key="1">
    <source>
        <dbReference type="EMBL" id="GIY76587.1"/>
    </source>
</evidence>